<gene>
    <name evidence="6" type="ORF">M407DRAFT_235687</name>
</gene>
<name>A0A0C3QHM3_9AGAM</name>
<dbReference type="OrthoDB" id="331544at2759"/>
<dbReference type="InterPro" id="IPR036291">
    <property type="entry name" value="NAD(P)-bd_dom_sf"/>
</dbReference>
<keyword evidence="3" id="KW-0812">Transmembrane</keyword>
<evidence type="ECO:0000259" key="4">
    <source>
        <dbReference type="Pfam" id="PF01370"/>
    </source>
</evidence>
<keyword evidence="3" id="KW-0472">Membrane</keyword>
<sequence length="1157" mass="130713">MDRPSPPPSQEHRPLLVPSPGTRFSSNTATEMLCNICVWVSRRIHALGIRGVIITLLVSALTNFLIFSGEVTIRHRPAPNSLSHGAQFETDSVTADWGRVTGPVADGRIVVTGGGGNIGKHMIRRLLASSTPVTVIDKIFHEDELEDIYSDIPQARDLLRVKLGDIRDSDAMEEIMTDDVVGVIHLAAVSRVLWCLENQKDCWDVNERGTEVVLETLADLNRRDKGKRWFVLASSREVYGDAKVFPVLENSEKAPANVYGESKLKAEKVLKRFLKKVENDKSAGSLYSIALRLSNVYGGAFDHVERLIPSIVTQALSHQVIQIVGGRQHFDLIHIDDVVDAFLLAVQQLSHRRSEWSFKSPRTFFDAYNVASGSSAPVDDLIDKIVRYTRSKSPIQYIHGDDRFPNVYRGSTDKAWTKLGFRAAVSVEEGVLRLVKLYLQRTERVLQKKIDLECGASSPSSQGNADLHKLNNCQAHVNMDVQGELTILGSPDDANDNRWHAGTSLPPYPVRTFVKYDLDGKALLAVKEKDQDYFFGIRHSPAPKEGSVRVERIWRNDIAAGDYVDWEMEVNAEEGTMKLILPGFPLQLKPPASPGGNFYLVPSELEIWPFRITPICCPAQAPWPFFQDDPVSFQTEFQRTSLERPFLASPAKTFCDRLSRSRRKIQRDLATLTLDTLNEPRRKETSLAPRWVNANLPACSNSCDHPTVCVDTGDCQCVLSSCPTLQRFPFASSANLPVLSYPPLQVSDTPDNDPNFNPLIDMVARSSWLNVLRPQASRFVGTKTPFPKVHVGELHQEDADWRNTTNDGRTLHLLRDAHCFSADTSMENAVAAMGISQKDADYVFVPHWQSRAWYDDRMYRSYNNSRDNNPYFDPYRVVIPFTHDWGACMAFEWNVWDMRKTRGSSVSPYVRSTTSWTVMADHNSPCYRPHQDVVIPPRTCISPKLYEAFGEMSKVKPVRDRSVLATFKGTPWGTGFLNRVKLMCQRVADDKLADIPNRIFKTNTQLHTLWDTTGNYTYMELLNDTIFCPQPAGTTGWATRLVDSIYAGCIPVLIGESAHQPFYDMIDYSKISVRITPAEINRLEEILLTRYTFADVERMQANIMLVRDAFVYPLDTASPAEVQAKMLDQRGPLWFALHSTKMRMLTRWPMDDVYDRP</sequence>
<dbReference type="InterPro" id="IPR001509">
    <property type="entry name" value="Epimerase_deHydtase"/>
</dbReference>
<evidence type="ECO:0000256" key="3">
    <source>
        <dbReference type="SAM" id="Phobius"/>
    </source>
</evidence>
<evidence type="ECO:0000256" key="1">
    <source>
        <dbReference type="ARBA" id="ARBA00007637"/>
    </source>
</evidence>
<dbReference type="Proteomes" id="UP000054248">
    <property type="component" value="Unassembled WGS sequence"/>
</dbReference>
<accession>A0A0C3QHM3</accession>
<evidence type="ECO:0000313" key="7">
    <source>
        <dbReference type="Proteomes" id="UP000054248"/>
    </source>
</evidence>
<dbReference type="EMBL" id="KN823029">
    <property type="protein sequence ID" value="KIO26131.1"/>
    <property type="molecule type" value="Genomic_DNA"/>
</dbReference>
<feature type="domain" description="NAD-dependent epimerase/dehydratase" evidence="4">
    <location>
        <begin position="109"/>
        <end position="350"/>
    </location>
</feature>
<keyword evidence="6" id="KW-0808">Transferase</keyword>
<reference evidence="6 7" key="1">
    <citation type="submission" date="2014-04" db="EMBL/GenBank/DDBJ databases">
        <authorList>
            <consortium name="DOE Joint Genome Institute"/>
            <person name="Kuo A."/>
            <person name="Girlanda M."/>
            <person name="Perotto S."/>
            <person name="Kohler A."/>
            <person name="Nagy L.G."/>
            <person name="Floudas D."/>
            <person name="Copeland A."/>
            <person name="Barry K.W."/>
            <person name="Cichocki N."/>
            <person name="Veneault-Fourrey C."/>
            <person name="LaButti K."/>
            <person name="Lindquist E.A."/>
            <person name="Lipzen A."/>
            <person name="Lundell T."/>
            <person name="Morin E."/>
            <person name="Murat C."/>
            <person name="Sun H."/>
            <person name="Tunlid A."/>
            <person name="Henrissat B."/>
            <person name="Grigoriev I.V."/>
            <person name="Hibbett D.S."/>
            <person name="Martin F."/>
            <person name="Nordberg H.P."/>
            <person name="Cantor M.N."/>
            <person name="Hua S.X."/>
        </authorList>
    </citation>
    <scope>NUCLEOTIDE SEQUENCE [LARGE SCALE GENOMIC DNA]</scope>
    <source>
        <strain evidence="6 7">MUT 4182</strain>
    </source>
</reference>
<dbReference type="PANTHER" id="PTHR43000">
    <property type="entry name" value="DTDP-D-GLUCOSE 4,6-DEHYDRATASE-RELATED"/>
    <property type="match status" value="1"/>
</dbReference>
<evidence type="ECO:0000313" key="6">
    <source>
        <dbReference type="EMBL" id="KIO26131.1"/>
    </source>
</evidence>
<organism evidence="6 7">
    <name type="scientific">Tulasnella calospora MUT 4182</name>
    <dbReference type="NCBI Taxonomy" id="1051891"/>
    <lineage>
        <taxon>Eukaryota</taxon>
        <taxon>Fungi</taxon>
        <taxon>Dikarya</taxon>
        <taxon>Basidiomycota</taxon>
        <taxon>Agaricomycotina</taxon>
        <taxon>Agaricomycetes</taxon>
        <taxon>Cantharellales</taxon>
        <taxon>Tulasnellaceae</taxon>
        <taxon>Tulasnella</taxon>
    </lineage>
</organism>
<protein>
    <submittedName>
        <fullName evidence="6">Glycosyltransferase family 47 protein</fullName>
    </submittedName>
</protein>
<proteinExistence type="inferred from homology"/>
<feature type="region of interest" description="Disordered" evidence="2">
    <location>
        <begin position="1"/>
        <end position="23"/>
    </location>
</feature>
<dbReference type="InterPro" id="IPR040911">
    <property type="entry name" value="Exostosin_GT47"/>
</dbReference>
<dbReference type="Pfam" id="PF03016">
    <property type="entry name" value="Exostosin_GT47"/>
    <property type="match status" value="1"/>
</dbReference>
<evidence type="ECO:0000256" key="2">
    <source>
        <dbReference type="SAM" id="MobiDB-lite"/>
    </source>
</evidence>
<dbReference type="Pfam" id="PF01370">
    <property type="entry name" value="Epimerase"/>
    <property type="match status" value="1"/>
</dbReference>
<feature type="domain" description="Exostosin GT47" evidence="5">
    <location>
        <begin position="918"/>
        <end position="1087"/>
    </location>
</feature>
<dbReference type="STRING" id="1051891.A0A0C3QHM3"/>
<keyword evidence="3" id="KW-1133">Transmembrane helix</keyword>
<evidence type="ECO:0000259" key="5">
    <source>
        <dbReference type="Pfam" id="PF03016"/>
    </source>
</evidence>
<keyword evidence="7" id="KW-1185">Reference proteome</keyword>
<dbReference type="SUPFAM" id="SSF51735">
    <property type="entry name" value="NAD(P)-binding Rossmann-fold domains"/>
    <property type="match status" value="1"/>
</dbReference>
<dbReference type="Gene3D" id="3.40.50.720">
    <property type="entry name" value="NAD(P)-binding Rossmann-like Domain"/>
    <property type="match status" value="1"/>
</dbReference>
<dbReference type="HOGENOM" id="CLU_292595_0_0_1"/>
<dbReference type="GO" id="GO:0016740">
    <property type="term" value="F:transferase activity"/>
    <property type="evidence" value="ECO:0007669"/>
    <property type="project" value="UniProtKB-KW"/>
</dbReference>
<dbReference type="AlphaFoldDB" id="A0A0C3QHM3"/>
<feature type="transmembrane region" description="Helical" evidence="3">
    <location>
        <begin position="47"/>
        <end position="67"/>
    </location>
</feature>
<reference evidence="7" key="2">
    <citation type="submission" date="2015-01" db="EMBL/GenBank/DDBJ databases">
        <title>Evolutionary Origins and Diversification of the Mycorrhizal Mutualists.</title>
        <authorList>
            <consortium name="DOE Joint Genome Institute"/>
            <consortium name="Mycorrhizal Genomics Consortium"/>
            <person name="Kohler A."/>
            <person name="Kuo A."/>
            <person name="Nagy L.G."/>
            <person name="Floudas D."/>
            <person name="Copeland A."/>
            <person name="Barry K.W."/>
            <person name="Cichocki N."/>
            <person name="Veneault-Fourrey C."/>
            <person name="LaButti K."/>
            <person name="Lindquist E.A."/>
            <person name="Lipzen A."/>
            <person name="Lundell T."/>
            <person name="Morin E."/>
            <person name="Murat C."/>
            <person name="Riley R."/>
            <person name="Ohm R."/>
            <person name="Sun H."/>
            <person name="Tunlid A."/>
            <person name="Henrissat B."/>
            <person name="Grigoriev I.V."/>
            <person name="Hibbett D.S."/>
            <person name="Martin F."/>
        </authorList>
    </citation>
    <scope>NUCLEOTIDE SEQUENCE [LARGE SCALE GENOMIC DNA]</scope>
    <source>
        <strain evidence="7">MUT 4182</strain>
    </source>
</reference>
<comment type="similarity">
    <text evidence="1">Belongs to the NAD(P)-dependent epimerase/dehydratase family.</text>
</comment>